<gene>
    <name evidence="6" type="ORF">SAMN02745195_00521</name>
</gene>
<feature type="domain" description="Leucine-binding protein" evidence="5">
    <location>
        <begin position="33"/>
        <end position="376"/>
    </location>
</feature>
<comment type="similarity">
    <text evidence="1">Belongs to the leucine-binding protein family.</text>
</comment>
<dbReference type="InterPro" id="IPR000709">
    <property type="entry name" value="Leu_Ile_Val-bd"/>
</dbReference>
<dbReference type="SUPFAM" id="SSF53822">
    <property type="entry name" value="Periplasmic binding protein-like I"/>
    <property type="match status" value="1"/>
</dbReference>
<evidence type="ECO:0000256" key="4">
    <source>
        <dbReference type="ARBA" id="ARBA00022970"/>
    </source>
</evidence>
<dbReference type="RefSeq" id="WP_072967226.1">
    <property type="nucleotide sequence ID" value="NZ_FQUR01000007.1"/>
</dbReference>
<evidence type="ECO:0000256" key="3">
    <source>
        <dbReference type="ARBA" id="ARBA00022729"/>
    </source>
</evidence>
<dbReference type="PRINTS" id="PR00337">
    <property type="entry name" value="LEUILEVALBP"/>
</dbReference>
<evidence type="ECO:0000259" key="5">
    <source>
        <dbReference type="Pfam" id="PF13458"/>
    </source>
</evidence>
<evidence type="ECO:0000313" key="6">
    <source>
        <dbReference type="EMBL" id="SHE48949.1"/>
    </source>
</evidence>
<evidence type="ECO:0000256" key="2">
    <source>
        <dbReference type="ARBA" id="ARBA00022448"/>
    </source>
</evidence>
<dbReference type="InterPro" id="IPR028082">
    <property type="entry name" value="Peripla_BP_I"/>
</dbReference>
<reference evidence="7" key="1">
    <citation type="submission" date="2016-11" db="EMBL/GenBank/DDBJ databases">
        <authorList>
            <person name="Varghese N."/>
            <person name="Submissions S."/>
        </authorList>
    </citation>
    <scope>NUCLEOTIDE SEQUENCE [LARGE SCALE GENOMIC DNA]</scope>
    <source>
        <strain evidence="7">DSM 18761</strain>
    </source>
</reference>
<dbReference type="Proteomes" id="UP000184127">
    <property type="component" value="Unassembled WGS sequence"/>
</dbReference>
<organism evidence="6 7">
    <name type="scientific">Thermoanaerobacter uzonensis DSM 18761</name>
    <dbReference type="NCBI Taxonomy" id="1123369"/>
    <lineage>
        <taxon>Bacteria</taxon>
        <taxon>Bacillati</taxon>
        <taxon>Bacillota</taxon>
        <taxon>Clostridia</taxon>
        <taxon>Thermoanaerobacterales</taxon>
        <taxon>Thermoanaerobacteraceae</taxon>
        <taxon>Thermoanaerobacter</taxon>
    </lineage>
</organism>
<keyword evidence="3" id="KW-0732">Signal</keyword>
<dbReference type="PROSITE" id="PS51257">
    <property type="entry name" value="PROKAR_LIPOPROTEIN"/>
    <property type="match status" value="1"/>
</dbReference>
<sequence length="395" mass="43461">MIKKLGLVIVGIFLLTVLVSGCTSNATSANKEPIKIGFIAGMSGPNAELGNGQKMAIELAVEQWNKKGGIDGRKIELIERDDHYNTTDTVNAANELINNYKVVAIVGPTGSGNAKALLPVVKAKGIPLMITNSMDNEFTNPVIPNVYRFAMPNWVQEQMAIDYALKNNMTRIAVINDTSGYGKPGGDDIVKMLKEKGITPVAREEYKPGDLDVTAQVLRIKNANPQILIIWGMAADAANIKKTMVANGLNIPMIGGNPLVMKSYRDIAGSAIGETITTYLDTYLRKPFRPEAIKFAKAWKEKYPDDKVFYGPGDEPWYYLNMPAQTYDAVNVLLTAIKNAKSTDSKKIIEELDKIRDYKGVTNKISFSPDDHDAQGPENNVYCYITQDGVFELKK</sequence>
<keyword evidence="4" id="KW-0029">Amino-acid transport</keyword>
<dbReference type="InterPro" id="IPR051010">
    <property type="entry name" value="BCAA_transport"/>
</dbReference>
<dbReference type="CDD" id="cd06335">
    <property type="entry name" value="PBP1_ABC_ligand_binding-like"/>
    <property type="match status" value="1"/>
</dbReference>
<dbReference type="PANTHER" id="PTHR30483:SF6">
    <property type="entry name" value="PERIPLASMIC BINDING PROTEIN OF ABC TRANSPORTER FOR NATURAL AMINO ACIDS"/>
    <property type="match status" value="1"/>
</dbReference>
<proteinExistence type="inferred from homology"/>
<keyword evidence="2" id="KW-0813">Transport</keyword>
<keyword evidence="7" id="KW-1185">Reference proteome</keyword>
<dbReference type="EMBL" id="FQUR01000007">
    <property type="protein sequence ID" value="SHE48949.1"/>
    <property type="molecule type" value="Genomic_DNA"/>
</dbReference>
<accession>A0A1M4TWV4</accession>
<dbReference type="InterPro" id="IPR028081">
    <property type="entry name" value="Leu-bd"/>
</dbReference>
<evidence type="ECO:0000256" key="1">
    <source>
        <dbReference type="ARBA" id="ARBA00010062"/>
    </source>
</evidence>
<dbReference type="Gene3D" id="3.40.50.2300">
    <property type="match status" value="2"/>
</dbReference>
<dbReference type="AlphaFoldDB" id="A0A1M4TWV4"/>
<name>A0A1M4TWV4_9THEO</name>
<evidence type="ECO:0000313" key="7">
    <source>
        <dbReference type="Proteomes" id="UP000184127"/>
    </source>
</evidence>
<protein>
    <submittedName>
        <fullName evidence="6">Branched-chain amino acid transport system substrate-binding protein</fullName>
    </submittedName>
</protein>
<dbReference type="PANTHER" id="PTHR30483">
    <property type="entry name" value="LEUCINE-SPECIFIC-BINDING PROTEIN"/>
    <property type="match status" value="1"/>
</dbReference>
<dbReference type="Pfam" id="PF13458">
    <property type="entry name" value="Peripla_BP_6"/>
    <property type="match status" value="1"/>
</dbReference>
<dbReference type="GO" id="GO:0006865">
    <property type="term" value="P:amino acid transport"/>
    <property type="evidence" value="ECO:0007669"/>
    <property type="project" value="UniProtKB-KW"/>
</dbReference>